<feature type="compositionally biased region" description="Polar residues" evidence="1">
    <location>
        <begin position="146"/>
        <end position="172"/>
    </location>
</feature>
<dbReference type="OrthoDB" id="6375767at2759"/>
<dbReference type="Gene3D" id="3.40.20.10">
    <property type="entry name" value="Severin"/>
    <property type="match status" value="3"/>
</dbReference>
<organism evidence="4 5">
    <name type="scientific">Hyaloscypha variabilis (strain UAMH 11265 / GT02V1 / F)</name>
    <name type="common">Meliniomyces variabilis</name>
    <dbReference type="NCBI Taxonomy" id="1149755"/>
    <lineage>
        <taxon>Eukaryota</taxon>
        <taxon>Fungi</taxon>
        <taxon>Dikarya</taxon>
        <taxon>Ascomycota</taxon>
        <taxon>Pezizomycotina</taxon>
        <taxon>Leotiomycetes</taxon>
        <taxon>Helotiales</taxon>
        <taxon>Hyaloscyphaceae</taxon>
        <taxon>Hyaloscypha</taxon>
        <taxon>Hyaloscypha variabilis</taxon>
    </lineage>
</organism>
<evidence type="ECO:0000259" key="2">
    <source>
        <dbReference type="Pfam" id="PF13254"/>
    </source>
</evidence>
<evidence type="ECO:0000313" key="4">
    <source>
        <dbReference type="EMBL" id="PMD36594.1"/>
    </source>
</evidence>
<feature type="compositionally biased region" description="Polar residues" evidence="1">
    <location>
        <begin position="388"/>
        <end position="439"/>
    </location>
</feature>
<feature type="region of interest" description="Disordered" evidence="1">
    <location>
        <begin position="735"/>
        <end position="1106"/>
    </location>
</feature>
<feature type="compositionally biased region" description="Polar residues" evidence="1">
    <location>
        <begin position="746"/>
        <end position="755"/>
    </location>
</feature>
<feature type="compositionally biased region" description="Polar residues" evidence="1">
    <location>
        <begin position="920"/>
        <end position="944"/>
    </location>
</feature>
<dbReference type="GO" id="GO:0051015">
    <property type="term" value="F:actin filament binding"/>
    <property type="evidence" value="ECO:0007669"/>
    <property type="project" value="InterPro"/>
</dbReference>
<feature type="compositionally biased region" description="Low complexity" evidence="1">
    <location>
        <begin position="1002"/>
        <end position="1020"/>
    </location>
</feature>
<feature type="compositionally biased region" description="Polar residues" evidence="1">
    <location>
        <begin position="61"/>
        <end position="87"/>
    </location>
</feature>
<dbReference type="Proteomes" id="UP000235786">
    <property type="component" value="Unassembled WGS sequence"/>
</dbReference>
<feature type="compositionally biased region" description="Basic and acidic residues" evidence="1">
    <location>
        <begin position="317"/>
        <end position="329"/>
    </location>
</feature>
<feature type="compositionally biased region" description="Basic and acidic residues" evidence="1">
    <location>
        <begin position="646"/>
        <end position="658"/>
    </location>
</feature>
<dbReference type="GO" id="GO:0051016">
    <property type="term" value="P:barbed-end actin filament capping"/>
    <property type="evidence" value="ECO:0007669"/>
    <property type="project" value="TreeGrafter"/>
</dbReference>
<dbReference type="Pfam" id="PF13254">
    <property type="entry name" value="DUF4045"/>
    <property type="match status" value="1"/>
</dbReference>
<feature type="compositionally biased region" description="Polar residues" evidence="1">
    <location>
        <begin position="485"/>
        <end position="494"/>
    </location>
</feature>
<dbReference type="InterPro" id="IPR057226">
    <property type="entry name" value="DUF7904"/>
</dbReference>
<dbReference type="EMBL" id="KZ613950">
    <property type="protein sequence ID" value="PMD36594.1"/>
    <property type="molecule type" value="Genomic_DNA"/>
</dbReference>
<feature type="compositionally biased region" description="Basic and acidic residues" evidence="1">
    <location>
        <begin position="785"/>
        <end position="794"/>
    </location>
</feature>
<feature type="region of interest" description="Disordered" evidence="1">
    <location>
        <begin position="1"/>
        <end position="134"/>
    </location>
</feature>
<evidence type="ECO:0008006" key="6">
    <source>
        <dbReference type="Google" id="ProtNLM"/>
    </source>
</evidence>
<feature type="compositionally biased region" description="Polar residues" evidence="1">
    <location>
        <begin position="629"/>
        <end position="641"/>
    </location>
</feature>
<evidence type="ECO:0000259" key="3">
    <source>
        <dbReference type="Pfam" id="PF25480"/>
    </source>
</evidence>
<dbReference type="SMART" id="SM00262">
    <property type="entry name" value="GEL"/>
    <property type="match status" value="1"/>
</dbReference>
<feature type="compositionally biased region" description="Polar residues" evidence="1">
    <location>
        <begin position="597"/>
        <end position="622"/>
    </location>
</feature>
<keyword evidence="5" id="KW-1185">Reference proteome</keyword>
<protein>
    <recommendedName>
        <fullName evidence="6">DUF4045 domain-containing protein</fullName>
    </recommendedName>
</protein>
<feature type="compositionally biased region" description="Low complexity" evidence="1">
    <location>
        <begin position="886"/>
        <end position="897"/>
    </location>
</feature>
<dbReference type="Pfam" id="PF25480">
    <property type="entry name" value="DUF7904"/>
    <property type="match status" value="1"/>
</dbReference>
<feature type="region of interest" description="Disordered" evidence="1">
    <location>
        <begin position="1141"/>
        <end position="1163"/>
    </location>
</feature>
<feature type="compositionally biased region" description="Basic and acidic residues" evidence="1">
    <location>
        <begin position="984"/>
        <end position="999"/>
    </location>
</feature>
<dbReference type="InterPro" id="IPR025118">
    <property type="entry name" value="DUF4045"/>
</dbReference>
<dbReference type="PANTHER" id="PTHR11977">
    <property type="entry name" value="VILLIN"/>
    <property type="match status" value="1"/>
</dbReference>
<reference evidence="4 5" key="1">
    <citation type="submission" date="2016-04" db="EMBL/GenBank/DDBJ databases">
        <title>A degradative enzymes factory behind the ericoid mycorrhizal symbiosis.</title>
        <authorList>
            <consortium name="DOE Joint Genome Institute"/>
            <person name="Martino E."/>
            <person name="Morin E."/>
            <person name="Grelet G."/>
            <person name="Kuo A."/>
            <person name="Kohler A."/>
            <person name="Daghino S."/>
            <person name="Barry K."/>
            <person name="Choi C."/>
            <person name="Cichocki N."/>
            <person name="Clum A."/>
            <person name="Copeland A."/>
            <person name="Hainaut M."/>
            <person name="Haridas S."/>
            <person name="Labutti K."/>
            <person name="Lindquist E."/>
            <person name="Lipzen A."/>
            <person name="Khouja H.-R."/>
            <person name="Murat C."/>
            <person name="Ohm R."/>
            <person name="Olson A."/>
            <person name="Spatafora J."/>
            <person name="Veneault-Fourrey C."/>
            <person name="Henrissat B."/>
            <person name="Grigoriev I."/>
            <person name="Martin F."/>
            <person name="Perotto S."/>
        </authorList>
    </citation>
    <scope>NUCLEOTIDE SEQUENCE [LARGE SCALE GENOMIC DNA]</scope>
    <source>
        <strain evidence="4 5">F</strain>
    </source>
</reference>
<feature type="compositionally biased region" description="Pro residues" evidence="1">
    <location>
        <begin position="1146"/>
        <end position="1159"/>
    </location>
</feature>
<dbReference type="InterPro" id="IPR007122">
    <property type="entry name" value="Villin/Gelsolin"/>
</dbReference>
<feature type="domain" description="DUF4045" evidence="2">
    <location>
        <begin position="11"/>
        <end position="734"/>
    </location>
</feature>
<dbReference type="GO" id="GO:0005546">
    <property type="term" value="F:phosphatidylinositol-4,5-bisphosphate binding"/>
    <property type="evidence" value="ECO:0007669"/>
    <property type="project" value="TreeGrafter"/>
</dbReference>
<feature type="compositionally biased region" description="Basic and acidic residues" evidence="1">
    <location>
        <begin position="19"/>
        <end position="59"/>
    </location>
</feature>
<feature type="compositionally biased region" description="Basic residues" evidence="1">
    <location>
        <begin position="874"/>
        <end position="885"/>
    </location>
</feature>
<dbReference type="GO" id="GO:0051014">
    <property type="term" value="P:actin filament severing"/>
    <property type="evidence" value="ECO:0007669"/>
    <property type="project" value="TreeGrafter"/>
</dbReference>
<feature type="compositionally biased region" description="Polar residues" evidence="1">
    <location>
        <begin position="1056"/>
        <end position="1074"/>
    </location>
</feature>
<feature type="region of interest" description="Disordered" evidence="1">
    <location>
        <begin position="146"/>
        <end position="684"/>
    </location>
</feature>
<name>A0A2J6RDK8_HYAVF</name>
<feature type="compositionally biased region" description="Polar residues" evidence="1">
    <location>
        <begin position="295"/>
        <end position="311"/>
    </location>
</feature>
<sequence>MSLPTATDTGSEDVNDFLQRIKELGDRRDQEDEERNKKLEEEILQGRKERQARRAERARSISPTKSSPANTPTASRISAAQASGLSQPPSPKFNPDSASEPRRDAAVDDAMERLTGTYNSSAKENTAPFDGEHVISESDLIRNISVKASPSNAMPSRNSPLSWQRRPNSQSPERPRSRPLSMVAAENAARSPRATPEPTSTAEPTLSREEIAQSLASKDPAWFRQTADRGLNSKAYRRNQVEDEERSDHGSISSRVQMPGMGREPSEPESTIDEPTDRSSSPLRSNAAYGGGSRVSYQANSRISGSISSPLVLTPAHKLDPPEDPHSEGRALAMSPSQGRISPERLDRPSSPTKGMGGFVQSAIMKRSDSVKRWSVQSPTGLNRGDSVASNRSNQDHNNIMSPGAVTATTGSRPTSLSRDNSPHPTSRPASSHSNTTIIQERPGTSSSVRSSTTTSTAGDVFAKPALPAARTQTPTGVKMDQGDASVNTPTQAERTPPTSPSKTMDPRRWSPTKSSWLESALNKPESPKPKPKTAPLPQQPVWMSEINKAKQKASPDLPRSSTPSGPKHEVNIGGLMRSPPPGGLAKPLSIGGLPTGFSSGSSTRNRVESTASQDSKGSTKSNDIDNTRPITTSPISNALPTSGKVKPDTPPKKDFRANLKPRPAPSDSTLNEPEFKNVFGQLKRTKTQNYVAPDELKNNITRGKAALNITGGPKKTERKDEFKEAILKKKEDFKKAQLEGKGVTRSGSSASQDANIPEALAKRRALGRSGSVAAETDSAVSDSIMKEKTEEPRTSMLLNESSASNRFQSREPLGGKLAGRLNPALAGLLARGPPSMAGDASRSSSPSQRTASMSTSTSNTDAPDTGPQLTHMTKGRARGPRRKAPSSVPTSTASSKEMTPALMASEDAVPKPPRIDAQISMNRSETVPTKQQADTEDSISQPVSPRKLDMKRRSQFLQETPDLNKKTDSISESSKPLSPGKSTFRDTPVKLPEAKSDAKATSLPKPKPSTTIKPPSLSSNEKLGPPAVQSTEASRDRPPPMTFEKADGLERSGTGPVSSTIDLESSQSTNKGSPVSVKNAAALWDRPSPTKSTGNQPRARSPIKLPTHDDERTAMIDAGLRSPSPIKGLSVGLGLQSVTGTPAARPLPTPPTKAPLSPPLSAGLMPSIVPTKSNETPVRQSSEASKLLSGFFGADRSSTQYKIDTAAVLTSRPDQGANIKTLRSTLYQLSPDGKKQQVPSHQERILFEGNLYLCFHTFGNAAGKKVTEIYYWFGDEVLKRTVDEAEVHAQKEARSAGAKLITIRQGKETPEFFHALGGIIIIRRGSANRYDSLAPHILCCRKHLGQIVFDEVDFLPSSLCSGFPYLISTQSGKSYLWKGKGSGIEELSCARLIGMDFGLTGEIEEIEDGKEPQSFLQIFVGKSHDTSIPKSADHWKLKPNYTKYSTRLFRAHSAVKEQITEISPFCIYDVEPESIYILDAFFEIYILVGSMAQSQFSSFQHSLMFAQEYAILAAGMEDRPFVPVSTIVLEGMPKDMRAVFRKAPAERKPTGNVVQRGRSLRVVPLNAALEATRT</sequence>
<proteinExistence type="predicted"/>
<dbReference type="GO" id="GO:0015629">
    <property type="term" value="C:actin cytoskeleton"/>
    <property type="evidence" value="ECO:0007669"/>
    <property type="project" value="TreeGrafter"/>
</dbReference>
<dbReference type="PANTHER" id="PTHR11977:SF133">
    <property type="entry name" value="DUF4045 DOMAIN-CONTAINING PROTEIN"/>
    <property type="match status" value="1"/>
</dbReference>
<feature type="compositionally biased region" description="Basic and acidic residues" evidence="1">
    <location>
        <begin position="99"/>
        <end position="112"/>
    </location>
</feature>
<feature type="compositionally biased region" description="Low complexity" evidence="1">
    <location>
        <begin position="190"/>
        <end position="205"/>
    </location>
</feature>
<accession>A0A2J6RDK8</accession>
<feature type="compositionally biased region" description="Low complexity" evidence="1">
    <location>
        <begin position="445"/>
        <end position="457"/>
    </location>
</feature>
<feature type="compositionally biased region" description="Polar residues" evidence="1">
    <location>
        <begin position="858"/>
        <end position="872"/>
    </location>
</feature>
<dbReference type="GO" id="GO:0008154">
    <property type="term" value="P:actin polymerization or depolymerization"/>
    <property type="evidence" value="ECO:0007669"/>
    <property type="project" value="TreeGrafter"/>
</dbReference>
<feature type="compositionally biased region" description="Polar residues" evidence="1">
    <location>
        <begin position="1090"/>
        <end position="1099"/>
    </location>
</feature>
<dbReference type="SUPFAM" id="SSF55753">
    <property type="entry name" value="Actin depolymerizing proteins"/>
    <property type="match status" value="3"/>
</dbReference>
<evidence type="ECO:0000313" key="5">
    <source>
        <dbReference type="Proteomes" id="UP000235786"/>
    </source>
</evidence>
<feature type="compositionally biased region" description="Polar residues" evidence="1">
    <location>
        <begin position="797"/>
        <end position="808"/>
    </location>
</feature>
<dbReference type="InterPro" id="IPR029006">
    <property type="entry name" value="ADF-H/Gelsolin-like_dom_sf"/>
</dbReference>
<dbReference type="GO" id="GO:0005737">
    <property type="term" value="C:cytoplasm"/>
    <property type="evidence" value="ECO:0007669"/>
    <property type="project" value="TreeGrafter"/>
</dbReference>
<feature type="domain" description="DUF7904" evidence="3">
    <location>
        <begin position="1227"/>
        <end position="1325"/>
    </location>
</feature>
<feature type="compositionally biased region" description="Basic and acidic residues" evidence="1">
    <location>
        <begin position="1034"/>
        <end position="1051"/>
    </location>
</feature>
<gene>
    <name evidence="4" type="ORF">L207DRAFT_85141</name>
</gene>
<dbReference type="STRING" id="1149755.A0A2J6RDK8"/>
<evidence type="ECO:0000256" key="1">
    <source>
        <dbReference type="SAM" id="MobiDB-lite"/>
    </source>
</evidence>
<feature type="compositionally biased region" description="Low complexity" evidence="1">
    <location>
        <begin position="835"/>
        <end position="857"/>
    </location>
</feature>